<sequence>MEAIIFGHSHVWSVKRALASAKAVNNIKYNIILCGTKEFPGPLVNFNMNGEPNLNQALISALNQYEPNKETYLVSISQGNYYNQFGMYVGNRAFDIDISGLADLPEQPDLDIVPLGAVREELTLLANEVPLFLKMITNFGYAGLIVVGPPPPPKDDLHILDLAKRSGKLSAISMPALTRLKLWHVQNAIIHEMCDKYNAKYLVNAKPELCDPMGFTQAQYVKDAVHVDHHFSKVMIDMLSECILSLSKA</sequence>
<evidence type="ECO:0008006" key="3">
    <source>
        <dbReference type="Google" id="ProtNLM"/>
    </source>
</evidence>
<protein>
    <recommendedName>
        <fullName evidence="3">SGNH/GDSL hydrolase family protein</fullName>
    </recommendedName>
</protein>
<dbReference type="RefSeq" id="WP_248160271.1">
    <property type="nucleotide sequence ID" value="NZ_JALNMJ010000053.1"/>
</dbReference>
<organism evidence="1 2">
    <name type="scientific">Roseibium sediminicola</name>
    <dbReference type="NCBI Taxonomy" id="2933272"/>
    <lineage>
        <taxon>Bacteria</taxon>
        <taxon>Pseudomonadati</taxon>
        <taxon>Pseudomonadota</taxon>
        <taxon>Alphaproteobacteria</taxon>
        <taxon>Hyphomicrobiales</taxon>
        <taxon>Stappiaceae</taxon>
        <taxon>Roseibium</taxon>
    </lineage>
</organism>
<keyword evidence="2" id="KW-1185">Reference proteome</keyword>
<dbReference type="Proteomes" id="UP001431221">
    <property type="component" value="Unassembled WGS sequence"/>
</dbReference>
<gene>
    <name evidence="1" type="ORF">M0H32_29215</name>
</gene>
<comment type="caution">
    <text evidence="1">The sequence shown here is derived from an EMBL/GenBank/DDBJ whole genome shotgun (WGS) entry which is preliminary data.</text>
</comment>
<evidence type="ECO:0000313" key="1">
    <source>
        <dbReference type="EMBL" id="MCK7616242.1"/>
    </source>
</evidence>
<evidence type="ECO:0000313" key="2">
    <source>
        <dbReference type="Proteomes" id="UP001431221"/>
    </source>
</evidence>
<name>A0ABT0H4M6_9HYPH</name>
<reference evidence="1" key="1">
    <citation type="submission" date="2022-04" db="EMBL/GenBank/DDBJ databases">
        <title>Roseibium sp. CAU 1639 isolated from mud.</title>
        <authorList>
            <person name="Kim W."/>
        </authorList>
    </citation>
    <scope>NUCLEOTIDE SEQUENCE</scope>
    <source>
        <strain evidence="1">CAU 1639</strain>
    </source>
</reference>
<dbReference type="EMBL" id="JALNMJ010000053">
    <property type="protein sequence ID" value="MCK7616242.1"/>
    <property type="molecule type" value="Genomic_DNA"/>
</dbReference>
<accession>A0ABT0H4M6</accession>
<proteinExistence type="predicted"/>